<name>A0AAD9SZT1_9HELO</name>
<gene>
    <name evidence="1" type="ORF">QTJ16_003956</name>
</gene>
<accession>A0AAD9SZT1</accession>
<sequence length="114" mass="12855">MPPVKTPTNKRLRHQTLYLEASQDSNPKTTCKITQRLTAHTQSYGKLSYRLGGQRNFRVVEPIENGRSGESSREMAERCKAALEASDTTEIYTAALPSFRLQTRIGHYSPTTPK</sequence>
<evidence type="ECO:0000313" key="1">
    <source>
        <dbReference type="EMBL" id="KAK2626781.1"/>
    </source>
</evidence>
<comment type="caution">
    <text evidence="1">The sequence shown here is derived from an EMBL/GenBank/DDBJ whole genome shotgun (WGS) entry which is preliminary data.</text>
</comment>
<dbReference type="Proteomes" id="UP001285354">
    <property type="component" value="Unassembled WGS sequence"/>
</dbReference>
<organism evidence="1 2">
    <name type="scientific">Diplocarpon rosae</name>
    <dbReference type="NCBI Taxonomy" id="946125"/>
    <lineage>
        <taxon>Eukaryota</taxon>
        <taxon>Fungi</taxon>
        <taxon>Dikarya</taxon>
        <taxon>Ascomycota</taxon>
        <taxon>Pezizomycotina</taxon>
        <taxon>Leotiomycetes</taxon>
        <taxon>Helotiales</taxon>
        <taxon>Drepanopezizaceae</taxon>
        <taxon>Diplocarpon</taxon>
    </lineage>
</organism>
<reference evidence="1" key="1">
    <citation type="submission" date="2023-06" db="EMBL/GenBank/DDBJ databases">
        <title>Draft genome of Marssonina rosae.</title>
        <authorList>
            <person name="Cheng Q."/>
        </authorList>
    </citation>
    <scope>NUCLEOTIDE SEQUENCE</scope>
    <source>
        <strain evidence="1">R4</strain>
    </source>
</reference>
<keyword evidence="2" id="KW-1185">Reference proteome</keyword>
<dbReference type="EMBL" id="JAUBYV010000005">
    <property type="protein sequence ID" value="KAK2626781.1"/>
    <property type="molecule type" value="Genomic_DNA"/>
</dbReference>
<protein>
    <submittedName>
        <fullName evidence="1">Uncharacterized protein</fullName>
    </submittedName>
</protein>
<proteinExistence type="predicted"/>
<dbReference type="AlphaFoldDB" id="A0AAD9SZT1"/>
<evidence type="ECO:0000313" key="2">
    <source>
        <dbReference type="Proteomes" id="UP001285354"/>
    </source>
</evidence>